<dbReference type="GO" id="GO:0046983">
    <property type="term" value="F:protein dimerization activity"/>
    <property type="evidence" value="ECO:0007669"/>
    <property type="project" value="InterPro"/>
</dbReference>
<keyword evidence="4" id="KW-0539">Nucleus</keyword>
<keyword evidence="8" id="KW-1185">Reference proteome</keyword>
<proteinExistence type="predicted"/>
<dbReference type="InterPro" id="IPR036638">
    <property type="entry name" value="HLH_DNA-bd_sf"/>
</dbReference>
<dbReference type="InterPro" id="IPR011598">
    <property type="entry name" value="bHLH_dom"/>
</dbReference>
<evidence type="ECO:0000256" key="4">
    <source>
        <dbReference type="ARBA" id="ARBA00023242"/>
    </source>
</evidence>
<evidence type="ECO:0000313" key="8">
    <source>
        <dbReference type="Proteomes" id="UP001187192"/>
    </source>
</evidence>
<comment type="subcellular location">
    <subcellularLocation>
        <location evidence="1">Nucleus</location>
    </subcellularLocation>
</comment>
<dbReference type="EMBL" id="BTGU01000010">
    <property type="protein sequence ID" value="GMN40100.1"/>
    <property type="molecule type" value="Genomic_DNA"/>
</dbReference>
<protein>
    <recommendedName>
        <fullName evidence="6">BHLH domain-containing protein</fullName>
    </recommendedName>
</protein>
<gene>
    <name evidence="7" type="ORF">TIFTF001_009323</name>
</gene>
<dbReference type="InterPro" id="IPR037546">
    <property type="entry name" value="SAC51-like"/>
</dbReference>
<organism evidence="7 8">
    <name type="scientific">Ficus carica</name>
    <name type="common">Common fig</name>
    <dbReference type="NCBI Taxonomy" id="3494"/>
    <lineage>
        <taxon>Eukaryota</taxon>
        <taxon>Viridiplantae</taxon>
        <taxon>Streptophyta</taxon>
        <taxon>Embryophyta</taxon>
        <taxon>Tracheophyta</taxon>
        <taxon>Spermatophyta</taxon>
        <taxon>Magnoliopsida</taxon>
        <taxon>eudicotyledons</taxon>
        <taxon>Gunneridae</taxon>
        <taxon>Pentapetalae</taxon>
        <taxon>rosids</taxon>
        <taxon>fabids</taxon>
        <taxon>Rosales</taxon>
        <taxon>Moraceae</taxon>
        <taxon>Ficeae</taxon>
        <taxon>Ficus</taxon>
    </lineage>
</organism>
<dbReference type="AlphaFoldDB" id="A0AA87ZV32"/>
<keyword evidence="2" id="KW-0805">Transcription regulation</keyword>
<dbReference type="PROSITE" id="PS50888">
    <property type="entry name" value="BHLH"/>
    <property type="match status" value="1"/>
</dbReference>
<dbReference type="Pfam" id="PF23173">
    <property type="entry name" value="bHLH_SAC51"/>
    <property type="match status" value="1"/>
</dbReference>
<evidence type="ECO:0000256" key="5">
    <source>
        <dbReference type="SAM" id="MobiDB-lite"/>
    </source>
</evidence>
<reference evidence="7" key="1">
    <citation type="submission" date="2023-07" db="EMBL/GenBank/DDBJ databases">
        <title>draft genome sequence of fig (Ficus carica).</title>
        <authorList>
            <person name="Takahashi T."/>
            <person name="Nishimura K."/>
        </authorList>
    </citation>
    <scope>NUCLEOTIDE SEQUENCE</scope>
</reference>
<comment type="caution">
    <text evidence="7">The sequence shown here is derived from an EMBL/GenBank/DDBJ whole genome shotgun (WGS) entry which is preliminary data.</text>
</comment>
<evidence type="ECO:0000313" key="7">
    <source>
        <dbReference type="EMBL" id="GMN40100.1"/>
    </source>
</evidence>
<dbReference type="PANTHER" id="PTHR36066:SF2">
    <property type="entry name" value="TRANSCRIPTION FACTOR BHLH145"/>
    <property type="match status" value="1"/>
</dbReference>
<sequence>MGEDCGTWHPQLHFNWKSPYLNSSGAPLDLGLSTYMNPSTNMISTNGAFPAYALSEAPNLRAGQANEPHGWFYCLPRFRQAFTPATTSIIKEEKLPACHKESCRETLKPNGEPECAQKKFLVVDHSGDQTTLIFSSGVGASVRCLASWKRPNGAYNPSTEDAGTERVLKNLSEPILTDEFNNNNENGGESEMREDSEELDALLYSDDEGDGDSAEDDEVTSTGHSPSAVISYDKQDWFEGSTDEVAGSDGTTKKRKLIDGGYEDKPFLMDTASSVKRYRSIELEDDAESSCANQKRSGLREIDFLSSSSNKKMRKEKIRETVSILQSIIPDGKGKDAILVLDEAIQYLKYLKLRAKAFGIDAL</sequence>
<accession>A0AA87ZV32</accession>
<dbReference type="GO" id="GO:0005634">
    <property type="term" value="C:nucleus"/>
    <property type="evidence" value="ECO:0007669"/>
    <property type="project" value="UniProtKB-SubCell"/>
</dbReference>
<dbReference type="CDD" id="cd18917">
    <property type="entry name" value="bHLH_AtSAC51_like"/>
    <property type="match status" value="1"/>
</dbReference>
<evidence type="ECO:0000259" key="6">
    <source>
        <dbReference type="PROSITE" id="PS50888"/>
    </source>
</evidence>
<feature type="region of interest" description="Disordered" evidence="5">
    <location>
        <begin position="177"/>
        <end position="257"/>
    </location>
</feature>
<name>A0AA87ZV32_FICCA</name>
<dbReference type="Proteomes" id="UP001187192">
    <property type="component" value="Unassembled WGS sequence"/>
</dbReference>
<evidence type="ECO:0000256" key="3">
    <source>
        <dbReference type="ARBA" id="ARBA00023163"/>
    </source>
</evidence>
<evidence type="ECO:0000256" key="1">
    <source>
        <dbReference type="ARBA" id="ARBA00004123"/>
    </source>
</evidence>
<evidence type="ECO:0000256" key="2">
    <source>
        <dbReference type="ARBA" id="ARBA00023015"/>
    </source>
</evidence>
<dbReference type="SUPFAM" id="SSF47459">
    <property type="entry name" value="HLH, helix-loop-helix DNA-binding domain"/>
    <property type="match status" value="1"/>
</dbReference>
<keyword evidence="3" id="KW-0804">Transcription</keyword>
<dbReference type="PANTHER" id="PTHR36066">
    <property type="entry name" value="TRANSCRIPTION FACTOR BHLH145"/>
    <property type="match status" value="1"/>
</dbReference>
<feature type="domain" description="BHLH" evidence="6">
    <location>
        <begin position="302"/>
        <end position="351"/>
    </location>
</feature>
<feature type="compositionally biased region" description="Acidic residues" evidence="5">
    <location>
        <begin position="192"/>
        <end position="219"/>
    </location>
</feature>